<dbReference type="Proteomes" id="UP001219518">
    <property type="component" value="Unassembled WGS sequence"/>
</dbReference>
<accession>A0AAE1HY92</accession>
<feature type="domain" description="C2H2-type" evidence="1">
    <location>
        <begin position="4"/>
        <end position="27"/>
    </location>
</feature>
<proteinExistence type="predicted"/>
<dbReference type="PROSITE" id="PS00028">
    <property type="entry name" value="ZINC_FINGER_C2H2_1"/>
    <property type="match status" value="1"/>
</dbReference>
<evidence type="ECO:0000259" key="1">
    <source>
        <dbReference type="PROSITE" id="PS00028"/>
    </source>
</evidence>
<protein>
    <submittedName>
        <fullName evidence="2">Zinc finger protein 653</fullName>
    </submittedName>
</protein>
<dbReference type="EMBL" id="JAHWGI010001382">
    <property type="protein sequence ID" value="KAK3929199.1"/>
    <property type="molecule type" value="Genomic_DNA"/>
</dbReference>
<dbReference type="AlphaFoldDB" id="A0AAE1HY92"/>
<sequence>MFNCCGSGCARQFKDVRSFNAHCKLAHQSLSKYTCQFDNCRNKYSVYNAFRRHLIIGHHVPIFATEEVPSHVSTNVEHDFVTDHFEEAVNDPPQSSELSSDIPSISRDYKRLLEDQENNLVAKLYSNPAYPRNLVNIVITLFYEHFEQVVTSSLDPNLSPHLQNEIAGMFKVLKNPFCHLKTEYMRLKHFESCGSYIPPISYEIDCREERARSKDGVTIRMKSVTGEFIPLGKLLTKFFQLPDVFADTMSYMQYLKSKPDLLLNLTQCDRWKEKVSKFSEQDIAIPLNCYYDEVEPNKALGPHCEPLGCTYIQVASLPPAWSSKLENIFLALLFDAHNRTVYSNHKCFRPLINELILLETKGIIVSIPGFGDVKLYFVVAFLLGDNKGLNGVCGFVECFTSNHYCRECFCTKEVARSMFVEDVSLLRTPENYQADLLFGDSSVTGIKEECIFNQLPSFETPTDIALDEFHDLIEGVAHYTFVPVLRHFHNLNSLFISTLNDRLYYFDLGVDSDNRPPLINLDILLKKEKLKMTGAEMVTFIRIFGVLVHDMVPENDPYYELYLLLHAIASMLQAKRMPRNFSTILALKVKDHNRLYCEITKLHLKPKHHFLLHYARSLSILGPFSNLSTIRFEAKHRLITMSANSCMSRVNLAHTVAIKHQLGFCFRVVSNRSIRQDIDHGPMHVVDLSELDTYPSFKLTLSDDIFEEPKQ</sequence>
<name>A0AAE1HY92_9NEOP</name>
<gene>
    <name evidence="2" type="ORF">KUF71_017665</name>
</gene>
<evidence type="ECO:0000313" key="2">
    <source>
        <dbReference type="EMBL" id="KAK3929199.1"/>
    </source>
</evidence>
<organism evidence="2 3">
    <name type="scientific">Frankliniella fusca</name>
    <dbReference type="NCBI Taxonomy" id="407009"/>
    <lineage>
        <taxon>Eukaryota</taxon>
        <taxon>Metazoa</taxon>
        <taxon>Ecdysozoa</taxon>
        <taxon>Arthropoda</taxon>
        <taxon>Hexapoda</taxon>
        <taxon>Insecta</taxon>
        <taxon>Pterygota</taxon>
        <taxon>Neoptera</taxon>
        <taxon>Paraneoptera</taxon>
        <taxon>Thysanoptera</taxon>
        <taxon>Terebrantia</taxon>
        <taxon>Thripoidea</taxon>
        <taxon>Thripidae</taxon>
        <taxon>Frankliniella</taxon>
    </lineage>
</organism>
<reference evidence="2" key="2">
    <citation type="journal article" date="2023" name="BMC Genomics">
        <title>Pest status, molecular evolution, and epigenetic factors derived from the genome assembly of Frankliniella fusca, a thysanopteran phytovirus vector.</title>
        <authorList>
            <person name="Catto M.A."/>
            <person name="Labadie P.E."/>
            <person name="Jacobson A.L."/>
            <person name="Kennedy G.G."/>
            <person name="Srinivasan R."/>
            <person name="Hunt B.G."/>
        </authorList>
    </citation>
    <scope>NUCLEOTIDE SEQUENCE</scope>
    <source>
        <strain evidence="2">PL_HMW_Pooled</strain>
    </source>
</reference>
<evidence type="ECO:0000313" key="3">
    <source>
        <dbReference type="Proteomes" id="UP001219518"/>
    </source>
</evidence>
<comment type="caution">
    <text evidence="2">The sequence shown here is derived from an EMBL/GenBank/DDBJ whole genome shotgun (WGS) entry which is preliminary data.</text>
</comment>
<dbReference type="InterPro" id="IPR013087">
    <property type="entry name" value="Znf_C2H2_type"/>
</dbReference>
<reference evidence="2" key="1">
    <citation type="submission" date="2021-07" db="EMBL/GenBank/DDBJ databases">
        <authorList>
            <person name="Catto M.A."/>
            <person name="Jacobson A."/>
            <person name="Kennedy G."/>
            <person name="Labadie P."/>
            <person name="Hunt B.G."/>
            <person name="Srinivasan R."/>
        </authorList>
    </citation>
    <scope>NUCLEOTIDE SEQUENCE</scope>
    <source>
        <strain evidence="2">PL_HMW_Pooled</strain>
        <tissue evidence="2">Head</tissue>
    </source>
</reference>
<keyword evidence="3" id="KW-1185">Reference proteome</keyword>
<dbReference type="SMART" id="SM00355">
    <property type="entry name" value="ZnF_C2H2"/>
    <property type="match status" value="2"/>
</dbReference>